<keyword evidence="3 6" id="KW-0479">Metal-binding</keyword>
<proteinExistence type="predicted"/>
<evidence type="ECO:0000313" key="9">
    <source>
        <dbReference type="EMBL" id="MEJ1250531.1"/>
    </source>
</evidence>
<dbReference type="AlphaFoldDB" id="A0AAW9RCB8"/>
<evidence type="ECO:0000256" key="7">
    <source>
        <dbReference type="SAM" id="SignalP"/>
    </source>
</evidence>
<gene>
    <name evidence="9" type="ORF">WB794_12700</name>
</gene>
<evidence type="ECO:0000259" key="8">
    <source>
        <dbReference type="PROSITE" id="PS51007"/>
    </source>
</evidence>
<evidence type="ECO:0000256" key="3">
    <source>
        <dbReference type="ARBA" id="ARBA00022723"/>
    </source>
</evidence>
<dbReference type="EMBL" id="JBBDHC010000022">
    <property type="protein sequence ID" value="MEJ1250531.1"/>
    <property type="molecule type" value="Genomic_DNA"/>
</dbReference>
<keyword evidence="10" id="KW-1185">Reference proteome</keyword>
<keyword evidence="2 6" id="KW-0349">Heme</keyword>
<feature type="domain" description="Cytochrome c" evidence="8">
    <location>
        <begin position="16"/>
        <end position="95"/>
    </location>
</feature>
<sequence>MIALLIAAAAAAAPAPDAAPAPPAKIGLCVACHGTDGRSRMPAAPHIGGQNEAYLVWALNQYREGRREGDVMGSVIGVLSRRDIEALADWYARQTWPALDAAPAEDAP</sequence>
<keyword evidence="1" id="KW-0813">Transport</keyword>
<keyword evidence="7" id="KW-0732">Signal</keyword>
<evidence type="ECO:0000256" key="5">
    <source>
        <dbReference type="ARBA" id="ARBA00023004"/>
    </source>
</evidence>
<dbReference type="PROSITE" id="PS51007">
    <property type="entry name" value="CYTC"/>
    <property type="match status" value="1"/>
</dbReference>
<protein>
    <submittedName>
        <fullName evidence="9">Cytochrome C</fullName>
    </submittedName>
</protein>
<dbReference type="Proteomes" id="UP001364472">
    <property type="component" value="Unassembled WGS sequence"/>
</dbReference>
<keyword evidence="4" id="KW-0249">Electron transport</keyword>
<feature type="chain" id="PRO_5043802054" evidence="7">
    <location>
        <begin position="19"/>
        <end position="108"/>
    </location>
</feature>
<dbReference type="Gene3D" id="1.10.760.10">
    <property type="entry name" value="Cytochrome c-like domain"/>
    <property type="match status" value="1"/>
</dbReference>
<organism evidence="9 10">
    <name type="scientific">Denitratimonas tolerans</name>
    <dbReference type="NCBI Taxonomy" id="1338420"/>
    <lineage>
        <taxon>Bacteria</taxon>
        <taxon>Pseudomonadati</taxon>
        <taxon>Pseudomonadota</taxon>
        <taxon>Gammaproteobacteria</taxon>
        <taxon>Lysobacterales</taxon>
        <taxon>Lysobacteraceae</taxon>
        <taxon>Denitratimonas</taxon>
    </lineage>
</organism>
<evidence type="ECO:0000256" key="4">
    <source>
        <dbReference type="ARBA" id="ARBA00022982"/>
    </source>
</evidence>
<name>A0AAW9RCB8_9GAMM</name>
<dbReference type="PANTHER" id="PTHR33751">
    <property type="entry name" value="CBB3-TYPE CYTOCHROME C OXIDASE SUBUNIT FIXP"/>
    <property type="match status" value="1"/>
</dbReference>
<dbReference type="SUPFAM" id="SSF46626">
    <property type="entry name" value="Cytochrome c"/>
    <property type="match status" value="1"/>
</dbReference>
<evidence type="ECO:0000256" key="1">
    <source>
        <dbReference type="ARBA" id="ARBA00022448"/>
    </source>
</evidence>
<dbReference type="RefSeq" id="WP_337336232.1">
    <property type="nucleotide sequence ID" value="NZ_JBBDHC010000022.1"/>
</dbReference>
<dbReference type="InterPro" id="IPR050597">
    <property type="entry name" value="Cytochrome_c_Oxidase_Subunit"/>
</dbReference>
<reference evidence="9 10" key="1">
    <citation type="journal article" date="2016" name="Antonie Van Leeuwenhoek">
        <title>Denitratimonas tolerans gen. nov., sp. nov., a denitrifying bacterium isolated from a bioreactor for tannery wastewater treatment.</title>
        <authorList>
            <person name="Han S.I."/>
            <person name="Kim J.O."/>
            <person name="Lee Y.R."/>
            <person name="Ekpeghere K.I."/>
            <person name="Koh S.C."/>
            <person name="Whang K.S."/>
        </authorList>
    </citation>
    <scope>NUCLEOTIDE SEQUENCE [LARGE SCALE GENOMIC DNA]</scope>
    <source>
        <strain evidence="9 10">KACC 17565</strain>
    </source>
</reference>
<dbReference type="InterPro" id="IPR036909">
    <property type="entry name" value="Cyt_c-like_dom_sf"/>
</dbReference>
<evidence type="ECO:0000256" key="6">
    <source>
        <dbReference type="PROSITE-ProRule" id="PRU00433"/>
    </source>
</evidence>
<keyword evidence="5 6" id="KW-0408">Iron</keyword>
<comment type="caution">
    <text evidence="9">The sequence shown here is derived from an EMBL/GenBank/DDBJ whole genome shotgun (WGS) entry which is preliminary data.</text>
</comment>
<dbReference type="GO" id="GO:0046872">
    <property type="term" value="F:metal ion binding"/>
    <property type="evidence" value="ECO:0007669"/>
    <property type="project" value="UniProtKB-KW"/>
</dbReference>
<evidence type="ECO:0000313" key="10">
    <source>
        <dbReference type="Proteomes" id="UP001364472"/>
    </source>
</evidence>
<dbReference type="GO" id="GO:0009055">
    <property type="term" value="F:electron transfer activity"/>
    <property type="evidence" value="ECO:0007669"/>
    <property type="project" value="InterPro"/>
</dbReference>
<accession>A0AAW9RCB8</accession>
<feature type="signal peptide" evidence="7">
    <location>
        <begin position="1"/>
        <end position="18"/>
    </location>
</feature>
<dbReference type="PANTHER" id="PTHR33751:SF9">
    <property type="entry name" value="CYTOCHROME C4"/>
    <property type="match status" value="1"/>
</dbReference>
<dbReference type="InterPro" id="IPR009056">
    <property type="entry name" value="Cyt_c-like_dom"/>
</dbReference>
<evidence type="ECO:0000256" key="2">
    <source>
        <dbReference type="ARBA" id="ARBA00022617"/>
    </source>
</evidence>
<dbReference type="GO" id="GO:0020037">
    <property type="term" value="F:heme binding"/>
    <property type="evidence" value="ECO:0007669"/>
    <property type="project" value="InterPro"/>
</dbReference>